<proteinExistence type="predicted"/>
<accession>A0A380PAB3</accession>
<sequence length="130" mass="13578">MLTSQPDFPLEDNVELSFAGEPVVTHEDTQVKVGLDLKAGTLVLTSDGTDLVAYHALVEFAALRGQPWMAQHVTFSSHGPDGGSTALVVDLLNEACDGPRDGLPPAIWRVVALAATSAGDVGITYAPPTP</sequence>
<dbReference type="AlphaFoldDB" id="A0A380PAB3"/>
<name>A0A380PAB3_STRGR</name>
<protein>
    <submittedName>
        <fullName evidence="1">Uncharacterized protein</fullName>
    </submittedName>
</protein>
<evidence type="ECO:0000313" key="2">
    <source>
        <dbReference type="Proteomes" id="UP000254150"/>
    </source>
</evidence>
<dbReference type="RefSeq" id="WP_258565718.1">
    <property type="nucleotide sequence ID" value="NZ_UHID01000008.1"/>
</dbReference>
<gene>
    <name evidence="1" type="ORF">NCTC7807_04935</name>
</gene>
<reference evidence="1 2" key="1">
    <citation type="submission" date="2018-06" db="EMBL/GenBank/DDBJ databases">
        <authorList>
            <consortium name="Pathogen Informatics"/>
            <person name="Doyle S."/>
        </authorList>
    </citation>
    <scope>NUCLEOTIDE SEQUENCE [LARGE SCALE GENOMIC DNA]</scope>
    <source>
        <strain evidence="1 2">NCTC7807</strain>
    </source>
</reference>
<dbReference type="EMBL" id="UHID01000008">
    <property type="protein sequence ID" value="SUP61777.1"/>
    <property type="molecule type" value="Genomic_DNA"/>
</dbReference>
<evidence type="ECO:0000313" key="1">
    <source>
        <dbReference type="EMBL" id="SUP61777.1"/>
    </source>
</evidence>
<organism evidence="1 2">
    <name type="scientific">Streptomyces griseus</name>
    <dbReference type="NCBI Taxonomy" id="1911"/>
    <lineage>
        <taxon>Bacteria</taxon>
        <taxon>Bacillati</taxon>
        <taxon>Actinomycetota</taxon>
        <taxon>Actinomycetes</taxon>
        <taxon>Kitasatosporales</taxon>
        <taxon>Streptomycetaceae</taxon>
        <taxon>Streptomyces</taxon>
    </lineage>
</organism>
<dbReference type="Proteomes" id="UP000254150">
    <property type="component" value="Unassembled WGS sequence"/>
</dbReference>